<keyword evidence="2" id="KW-1185">Reference proteome</keyword>
<protein>
    <recommendedName>
        <fullName evidence="3">Anti-sigma factor NepR domain-containing protein</fullName>
    </recommendedName>
</protein>
<accession>A0ABY4U019</accession>
<sequence length="54" mass="5869">MDQSSKQPIVVARPRACDAIGVSLRNAFAREARVPDDMSALLGALGRIDRHQAH</sequence>
<proteinExistence type="predicted"/>
<dbReference type="RefSeq" id="WP_250755080.1">
    <property type="nucleotide sequence ID" value="NZ_CP098401.1"/>
</dbReference>
<organism evidence="1 2">
    <name type="scientific">Sphingomonas donggukensis</name>
    <dbReference type="NCBI Taxonomy" id="2949093"/>
    <lineage>
        <taxon>Bacteria</taxon>
        <taxon>Pseudomonadati</taxon>
        <taxon>Pseudomonadota</taxon>
        <taxon>Alphaproteobacteria</taxon>
        <taxon>Sphingomonadales</taxon>
        <taxon>Sphingomonadaceae</taxon>
        <taxon>Sphingomonas</taxon>
    </lineage>
</organism>
<dbReference type="Proteomes" id="UP001055580">
    <property type="component" value="Chromosome"/>
</dbReference>
<evidence type="ECO:0008006" key="3">
    <source>
        <dbReference type="Google" id="ProtNLM"/>
    </source>
</evidence>
<gene>
    <name evidence="1" type="ORF">M9980_06790</name>
</gene>
<name>A0ABY4U019_9SPHN</name>
<evidence type="ECO:0000313" key="2">
    <source>
        <dbReference type="Proteomes" id="UP001055580"/>
    </source>
</evidence>
<dbReference type="EMBL" id="CP098401">
    <property type="protein sequence ID" value="URW77157.1"/>
    <property type="molecule type" value="Genomic_DNA"/>
</dbReference>
<reference evidence="1" key="1">
    <citation type="submission" date="2022-05" db="EMBL/GenBank/DDBJ databases">
        <title>Sphingomonas sp. strain RMG20 Genome sequencing and assembly.</title>
        <authorList>
            <person name="Kim I."/>
        </authorList>
    </citation>
    <scope>NUCLEOTIDE SEQUENCE</scope>
    <source>
        <strain evidence="1">RMG20</strain>
    </source>
</reference>
<evidence type="ECO:0000313" key="1">
    <source>
        <dbReference type="EMBL" id="URW77157.1"/>
    </source>
</evidence>